<organism evidence="2 3">
    <name type="scientific">Limnoraphis robusta CS-951</name>
    <dbReference type="NCBI Taxonomy" id="1637645"/>
    <lineage>
        <taxon>Bacteria</taxon>
        <taxon>Bacillati</taxon>
        <taxon>Cyanobacteriota</taxon>
        <taxon>Cyanophyceae</taxon>
        <taxon>Oscillatoriophycideae</taxon>
        <taxon>Oscillatoriales</taxon>
        <taxon>Sirenicapillariaceae</taxon>
        <taxon>Limnoraphis</taxon>
    </lineage>
</organism>
<evidence type="ECO:0000256" key="1">
    <source>
        <dbReference type="SAM" id="SignalP"/>
    </source>
</evidence>
<dbReference type="RefSeq" id="WP_046278186.1">
    <property type="nucleotide sequence ID" value="NZ_LATL02000161.1"/>
</dbReference>
<evidence type="ECO:0000313" key="2">
    <source>
        <dbReference type="EMBL" id="KKD38416.1"/>
    </source>
</evidence>
<comment type="caution">
    <text evidence="2">The sequence shown here is derived from an EMBL/GenBank/DDBJ whole genome shotgun (WGS) entry which is preliminary data.</text>
</comment>
<keyword evidence="1" id="KW-0732">Signal</keyword>
<feature type="chain" id="PRO_5002498113" description="Carboxypeptidase regulatory-like domain-containing protein" evidence="1">
    <location>
        <begin position="24"/>
        <end position="183"/>
    </location>
</feature>
<dbReference type="EMBL" id="LATL02000161">
    <property type="protein sequence ID" value="KKD38416.1"/>
    <property type="molecule type" value="Genomic_DNA"/>
</dbReference>
<proteinExistence type="predicted"/>
<name>A0A0F5YHN7_9CYAN</name>
<feature type="signal peptide" evidence="1">
    <location>
        <begin position="1"/>
        <end position="23"/>
    </location>
</feature>
<protein>
    <recommendedName>
        <fullName evidence="4">Carboxypeptidase regulatory-like domain-containing protein</fullName>
    </recommendedName>
</protein>
<evidence type="ECO:0000313" key="3">
    <source>
        <dbReference type="Proteomes" id="UP000033607"/>
    </source>
</evidence>
<reference evidence="2 3" key="1">
    <citation type="submission" date="2015-06" db="EMBL/GenBank/DDBJ databases">
        <title>Draft genome assembly of filamentous brackish cyanobacterium Limnoraphis robusta strain CS-951.</title>
        <authorList>
            <person name="Willis A."/>
            <person name="Parks M."/>
            <person name="Burford M.A."/>
        </authorList>
    </citation>
    <scope>NUCLEOTIDE SEQUENCE [LARGE SCALE GENOMIC DNA]</scope>
    <source>
        <strain evidence="2 3">CS-951</strain>
    </source>
</reference>
<gene>
    <name evidence="2" type="ORF">WN50_08920</name>
</gene>
<dbReference type="SUPFAM" id="SSF49478">
    <property type="entry name" value="Cna protein B-type domain"/>
    <property type="match status" value="1"/>
</dbReference>
<dbReference type="AlphaFoldDB" id="A0A0F5YHN7"/>
<dbReference type="Proteomes" id="UP000033607">
    <property type="component" value="Unassembled WGS sequence"/>
</dbReference>
<dbReference type="OrthoDB" id="7873998at2"/>
<accession>A0A0F5YHN7</accession>
<sequence length="183" mass="19877">MKWQLILGLVLFSSLGLSEKALAHGVKIEHNTTQAIEINAKYDTGAPLENAQVTVYAPDDPTTPWKQGTTDNQGNFMFTPDPSKIGYWEVKVRQAGHGGLISIAVGNNTNNSQVSAAQPTENKNEQSSFYSKTSQGLSPIQKGLMIGSILWGCVGTALFFSKLNLKHSPVEDTPNVRQQESES</sequence>
<evidence type="ECO:0008006" key="4">
    <source>
        <dbReference type="Google" id="ProtNLM"/>
    </source>
</evidence>